<dbReference type="CDD" id="cd07982">
    <property type="entry name" value="HFD_TAF10"/>
    <property type="match status" value="1"/>
</dbReference>
<dbReference type="PANTHER" id="PTHR21242">
    <property type="entry name" value="TRANSCRIPTION INITIATION FACTOR TFIID SUBUNIT 10"/>
    <property type="match status" value="1"/>
</dbReference>
<keyword evidence="3" id="KW-0804">Transcription</keyword>
<protein>
    <submittedName>
        <fullName evidence="6 8">Transcription initiation factor TFIID subunit 10</fullName>
    </submittedName>
</protein>
<evidence type="ECO:0000313" key="6">
    <source>
        <dbReference type="EMBL" id="MBY75113.1"/>
    </source>
</evidence>
<dbReference type="GO" id="GO:1990841">
    <property type="term" value="F:promoter-specific chromatin binding"/>
    <property type="evidence" value="ECO:0007669"/>
    <property type="project" value="TreeGrafter"/>
</dbReference>
<accession>A0A2S2QBL2</accession>
<dbReference type="GO" id="GO:0003676">
    <property type="term" value="F:nucleic acid binding"/>
    <property type="evidence" value="ECO:0007669"/>
    <property type="project" value="InterPro"/>
</dbReference>
<dbReference type="GO" id="GO:0006367">
    <property type="term" value="P:transcription initiation at RNA polymerase II promoter"/>
    <property type="evidence" value="ECO:0007669"/>
    <property type="project" value="TreeGrafter"/>
</dbReference>
<keyword evidence="2" id="KW-0805">Transcription regulation</keyword>
<dbReference type="PROSITE" id="PS00092">
    <property type="entry name" value="N6_MTASE"/>
    <property type="match status" value="1"/>
</dbReference>
<dbReference type="Pfam" id="PF03540">
    <property type="entry name" value="TAF10"/>
    <property type="match status" value="1"/>
</dbReference>
<reference evidence="6" key="1">
    <citation type="submission" date="2018-04" db="EMBL/GenBank/DDBJ databases">
        <title>Transcriptome assembly of Sipha flava.</title>
        <authorList>
            <person name="Scully E.D."/>
            <person name="Geib S.M."/>
            <person name="Palmer N.A."/>
            <person name="Koch K."/>
            <person name="Bradshaw J."/>
            <person name="Heng-Moss T."/>
            <person name="Sarath G."/>
        </authorList>
    </citation>
    <scope>NUCLEOTIDE SEQUENCE</scope>
</reference>
<dbReference type="GO" id="GO:0016251">
    <property type="term" value="F:RNA polymerase II general transcription initiation factor activity"/>
    <property type="evidence" value="ECO:0007669"/>
    <property type="project" value="TreeGrafter"/>
</dbReference>
<dbReference type="OrthoDB" id="154356at2759"/>
<comment type="subcellular location">
    <subcellularLocation>
        <location evidence="1">Nucleus</location>
    </subcellularLocation>
</comment>
<keyword evidence="7" id="KW-1185">Reference proteome</keyword>
<dbReference type="AlphaFoldDB" id="A0A2S2QBL2"/>
<gene>
    <name evidence="6" type="primary">Taf10_1</name>
    <name evidence="8" type="synonym">LOC112685294</name>
    <name evidence="6" type="ORF">g.75305</name>
</gene>
<sequence>MPITETASISDVLRELQDYSPTIPDAITSAVCAEAGFQTSDPRIIRLVAIASQKFISDLANDVFKHYRKRLSSKQSKSGTSSKDRKITLSMEDLTPVLKDYGIVVRNPPYFL</sequence>
<evidence type="ECO:0000313" key="8">
    <source>
        <dbReference type="RefSeq" id="XP_025412917.1"/>
    </source>
</evidence>
<dbReference type="InterPro" id="IPR003923">
    <property type="entry name" value="TAF10"/>
</dbReference>
<reference evidence="8" key="2">
    <citation type="submission" date="2025-04" db="UniProtKB">
        <authorList>
            <consortium name="RefSeq"/>
        </authorList>
    </citation>
    <scope>IDENTIFICATION</scope>
    <source>
        <tissue evidence="8">Whole body</tissue>
    </source>
</reference>
<proteinExistence type="inferred from homology"/>
<keyword evidence="4" id="KW-0539">Nucleus</keyword>
<name>A0A2S2QBL2_9HEMI</name>
<evidence type="ECO:0000256" key="2">
    <source>
        <dbReference type="ARBA" id="ARBA00023015"/>
    </source>
</evidence>
<evidence type="ECO:0000256" key="1">
    <source>
        <dbReference type="ARBA" id="ARBA00004123"/>
    </source>
</evidence>
<dbReference type="GO" id="GO:0005669">
    <property type="term" value="C:transcription factor TFIID complex"/>
    <property type="evidence" value="ECO:0007669"/>
    <property type="project" value="TreeGrafter"/>
</dbReference>
<dbReference type="RefSeq" id="XP_025412917.1">
    <property type="nucleotide sequence ID" value="XM_025557132.1"/>
</dbReference>
<dbReference type="GO" id="GO:0003743">
    <property type="term" value="F:translation initiation factor activity"/>
    <property type="evidence" value="ECO:0007669"/>
    <property type="project" value="UniProtKB-KW"/>
</dbReference>
<dbReference type="PRINTS" id="PR01443">
    <property type="entry name" value="TFIID30KDSUB"/>
</dbReference>
<dbReference type="GO" id="GO:0000124">
    <property type="term" value="C:SAGA complex"/>
    <property type="evidence" value="ECO:0007669"/>
    <property type="project" value="TreeGrafter"/>
</dbReference>
<evidence type="ECO:0000256" key="4">
    <source>
        <dbReference type="ARBA" id="ARBA00023242"/>
    </source>
</evidence>
<dbReference type="InterPro" id="IPR002052">
    <property type="entry name" value="DNA_methylase_N6_adenine_CS"/>
</dbReference>
<keyword evidence="6" id="KW-0648">Protein biosynthesis</keyword>
<dbReference type="EMBL" id="GGMS01005910">
    <property type="protein sequence ID" value="MBY75113.1"/>
    <property type="molecule type" value="Transcribed_RNA"/>
</dbReference>
<dbReference type="PANTHER" id="PTHR21242:SF0">
    <property type="entry name" value="TRANSCRIPTION INITIATION FACTOR TFIID SUBUNIT 10"/>
    <property type="match status" value="1"/>
</dbReference>
<comment type="similarity">
    <text evidence="5">Belongs to the TAF10 family.</text>
</comment>
<dbReference type="GO" id="GO:0008168">
    <property type="term" value="F:methyltransferase activity"/>
    <property type="evidence" value="ECO:0007669"/>
    <property type="project" value="InterPro"/>
</dbReference>
<evidence type="ECO:0000256" key="3">
    <source>
        <dbReference type="ARBA" id="ARBA00023163"/>
    </source>
</evidence>
<organism evidence="6">
    <name type="scientific">Sipha flava</name>
    <name type="common">yellow sugarcane aphid</name>
    <dbReference type="NCBI Taxonomy" id="143950"/>
    <lineage>
        <taxon>Eukaryota</taxon>
        <taxon>Metazoa</taxon>
        <taxon>Ecdysozoa</taxon>
        <taxon>Arthropoda</taxon>
        <taxon>Hexapoda</taxon>
        <taxon>Insecta</taxon>
        <taxon>Pterygota</taxon>
        <taxon>Neoptera</taxon>
        <taxon>Paraneoptera</taxon>
        <taxon>Hemiptera</taxon>
        <taxon>Sternorrhyncha</taxon>
        <taxon>Aphidomorpha</taxon>
        <taxon>Aphidoidea</taxon>
        <taxon>Aphididae</taxon>
        <taxon>Sipha</taxon>
    </lineage>
</organism>
<evidence type="ECO:0000313" key="7">
    <source>
        <dbReference type="Proteomes" id="UP000694846"/>
    </source>
</evidence>
<keyword evidence="6" id="KW-0396">Initiation factor</keyword>
<evidence type="ECO:0000256" key="5">
    <source>
        <dbReference type="ARBA" id="ARBA00025730"/>
    </source>
</evidence>
<dbReference type="Proteomes" id="UP000694846">
    <property type="component" value="Unplaced"/>
</dbReference>
<dbReference type="GO" id="GO:0032259">
    <property type="term" value="P:methylation"/>
    <property type="evidence" value="ECO:0007669"/>
    <property type="project" value="InterPro"/>
</dbReference>